<evidence type="ECO:0000313" key="3">
    <source>
        <dbReference type="EMBL" id="GGW22823.1"/>
    </source>
</evidence>
<dbReference type="SUPFAM" id="SSF110857">
    <property type="entry name" value="Gamma-glutamyl cyclotransferase-like"/>
    <property type="match status" value="1"/>
</dbReference>
<keyword evidence="1" id="KW-0812">Transmembrane</keyword>
<dbReference type="RefSeq" id="WP_084123765.1">
    <property type="nucleotide sequence ID" value="NZ_BMXN01000005.1"/>
</dbReference>
<accession>A0A8H9I2F8</accession>
<dbReference type="Proteomes" id="UP000623776">
    <property type="component" value="Unassembled WGS sequence"/>
</dbReference>
<name>A0A8H9I2F8_9GAMM</name>
<comment type="caution">
    <text evidence="3">The sequence shown here is derived from an EMBL/GenBank/DDBJ whole genome shotgun (WGS) entry which is preliminary data.</text>
</comment>
<protein>
    <recommendedName>
        <fullName evidence="2">Gamma-glutamylcyclotransferase AIG2-like domain-containing protein</fullName>
    </recommendedName>
</protein>
<dbReference type="EMBL" id="BMXN01000005">
    <property type="protein sequence ID" value="GGW22823.1"/>
    <property type="molecule type" value="Genomic_DNA"/>
</dbReference>
<keyword evidence="1" id="KW-1133">Transmembrane helix</keyword>
<keyword evidence="4" id="KW-1185">Reference proteome</keyword>
<dbReference type="Gene3D" id="3.10.490.10">
    <property type="entry name" value="Gamma-glutamyl cyclotransferase-like"/>
    <property type="match status" value="1"/>
</dbReference>
<dbReference type="CDD" id="cd06661">
    <property type="entry name" value="GGCT_like"/>
    <property type="match status" value="1"/>
</dbReference>
<sequence length="181" mass="20704">MVWVKRGLWLIALLLIGMAGWLWLTMLSPWFYERPDTVAEIEPRTHQVFVYGTLRYWPVRWVVMGASGNPSEARLPGFERRGLDLSPNPAAHVEGLLLTVTADQLERLDRYERLGVRYNRIKQPLANGQQAWVYVRLPTLGQRWLAPPVDLAALVTYPTSLTTPPTPGSVLAYFRPLQERP</sequence>
<evidence type="ECO:0000313" key="4">
    <source>
        <dbReference type="Proteomes" id="UP000623776"/>
    </source>
</evidence>
<proteinExistence type="predicted"/>
<dbReference type="Pfam" id="PF06094">
    <property type="entry name" value="GGACT"/>
    <property type="match status" value="1"/>
</dbReference>
<dbReference type="AlphaFoldDB" id="A0A8H9I2F8"/>
<reference evidence="4" key="1">
    <citation type="journal article" date="2019" name="Int. J. Syst. Evol. Microbiol.">
        <title>The Global Catalogue of Microorganisms (GCM) 10K type strain sequencing project: providing services to taxonomists for standard genome sequencing and annotation.</title>
        <authorList>
            <consortium name="The Broad Institute Genomics Platform"/>
            <consortium name="The Broad Institute Genome Sequencing Center for Infectious Disease"/>
            <person name="Wu L."/>
            <person name="Ma J."/>
        </authorList>
    </citation>
    <scope>NUCLEOTIDE SEQUENCE [LARGE SCALE GENOMIC DNA]</scope>
    <source>
        <strain evidence="4">KCTC 22154</strain>
    </source>
</reference>
<dbReference type="InterPro" id="IPR013024">
    <property type="entry name" value="GGCT-like"/>
</dbReference>
<feature type="domain" description="Gamma-glutamylcyclotransferase AIG2-like" evidence="2">
    <location>
        <begin position="48"/>
        <end position="136"/>
    </location>
</feature>
<dbReference type="InterPro" id="IPR009288">
    <property type="entry name" value="AIG2-like_dom"/>
</dbReference>
<dbReference type="InterPro" id="IPR036568">
    <property type="entry name" value="GGCT-like_sf"/>
</dbReference>
<feature type="transmembrane region" description="Helical" evidence="1">
    <location>
        <begin position="7"/>
        <end position="32"/>
    </location>
</feature>
<organism evidence="3 4">
    <name type="scientific">Vreelandella hamiltonii</name>
    <dbReference type="NCBI Taxonomy" id="502829"/>
    <lineage>
        <taxon>Bacteria</taxon>
        <taxon>Pseudomonadati</taxon>
        <taxon>Pseudomonadota</taxon>
        <taxon>Gammaproteobacteria</taxon>
        <taxon>Oceanospirillales</taxon>
        <taxon>Halomonadaceae</taxon>
        <taxon>Vreelandella</taxon>
    </lineage>
</organism>
<keyword evidence="1" id="KW-0472">Membrane</keyword>
<gene>
    <name evidence="3" type="ORF">GCM10007157_12360</name>
</gene>
<evidence type="ECO:0000259" key="2">
    <source>
        <dbReference type="Pfam" id="PF06094"/>
    </source>
</evidence>
<evidence type="ECO:0000256" key="1">
    <source>
        <dbReference type="SAM" id="Phobius"/>
    </source>
</evidence>